<name>A0A398DQY1_9BACT</name>
<comment type="caution">
    <text evidence="1">The sequence shown here is derived from an EMBL/GenBank/DDBJ whole genome shotgun (WGS) entry which is preliminary data.</text>
</comment>
<evidence type="ECO:0000313" key="4">
    <source>
        <dbReference type="Proteomes" id="UP000266042"/>
    </source>
</evidence>
<proteinExistence type="predicted"/>
<dbReference type="AlphaFoldDB" id="A0A398DQY1"/>
<dbReference type="InterPro" id="IPR011322">
    <property type="entry name" value="N-reg_PII-like_a/b"/>
</dbReference>
<dbReference type="InterPro" id="IPR002187">
    <property type="entry name" value="N-reg_PII"/>
</dbReference>
<organism evidence="1 4">
    <name type="scientific">Candidatus Cryosericum hinesii</name>
    <dbReference type="NCBI Taxonomy" id="2290915"/>
    <lineage>
        <taxon>Bacteria</taxon>
        <taxon>Pseudomonadati</taxon>
        <taxon>Caldisericota/Cryosericota group</taxon>
        <taxon>Candidatus Cryosericota</taxon>
        <taxon>Candidatus Cryosericia</taxon>
        <taxon>Candidatus Cryosericales</taxon>
        <taxon>Candidatus Cryosericaceae</taxon>
        <taxon>Candidatus Cryosericum</taxon>
    </lineage>
</organism>
<accession>A0A398DQY1</accession>
<keyword evidence="3" id="KW-1185">Reference proteome</keyword>
<evidence type="ECO:0000313" key="2">
    <source>
        <dbReference type="EMBL" id="RIE14808.1"/>
    </source>
</evidence>
<reference evidence="3 4" key="1">
    <citation type="submission" date="2018-09" db="EMBL/GenBank/DDBJ databases">
        <title>Discovery and Ecogenomic Context for Candidatus Cryosericales, a Global Caldiserica Order Active in Thawing Permafrost.</title>
        <authorList>
            <person name="Martinez M.A."/>
            <person name="Woodcroft B.J."/>
            <person name="Ignacio Espinoza J.C."/>
            <person name="Zayed A."/>
            <person name="Singleton C.M."/>
            <person name="Boyd J."/>
            <person name="Li Y.-F."/>
            <person name="Purvine S."/>
            <person name="Maughan H."/>
            <person name="Hodgkins S.B."/>
            <person name="Anderson D."/>
            <person name="Sederholm M."/>
            <person name="Temperton B."/>
            <person name="Saleska S.R."/>
            <person name="Tyson G.W."/>
            <person name="Rich V.I."/>
        </authorList>
    </citation>
    <scope>NUCLEOTIDE SEQUENCE [LARGE SCALE GENOMIC DNA]</scope>
    <source>
        <strain evidence="2 3">SMC2</strain>
        <strain evidence="1 4">SMC3</strain>
    </source>
</reference>
<dbReference type="GO" id="GO:0006808">
    <property type="term" value="P:regulation of nitrogen utilization"/>
    <property type="evidence" value="ECO:0007669"/>
    <property type="project" value="InterPro"/>
</dbReference>
<evidence type="ECO:0000313" key="3">
    <source>
        <dbReference type="Proteomes" id="UP000265724"/>
    </source>
</evidence>
<protein>
    <recommendedName>
        <fullName evidence="5">P-II family nitrogen regulator</fullName>
    </recommendedName>
</protein>
<dbReference type="EMBL" id="QXIW01000011">
    <property type="protein sequence ID" value="RIE14488.1"/>
    <property type="molecule type" value="Genomic_DNA"/>
</dbReference>
<dbReference type="EMBL" id="QXIX01000022">
    <property type="protein sequence ID" value="RIE14808.1"/>
    <property type="molecule type" value="Genomic_DNA"/>
</dbReference>
<dbReference type="GO" id="GO:0030234">
    <property type="term" value="F:enzyme regulator activity"/>
    <property type="evidence" value="ECO:0007669"/>
    <property type="project" value="InterPro"/>
</dbReference>
<dbReference type="Pfam" id="PF00543">
    <property type="entry name" value="P-II"/>
    <property type="match status" value="1"/>
</dbReference>
<gene>
    <name evidence="2" type="ORF">SMC2_02320</name>
    <name evidence="1" type="ORF">SMC3_02040</name>
</gene>
<evidence type="ECO:0000313" key="1">
    <source>
        <dbReference type="EMBL" id="RIE14488.1"/>
    </source>
</evidence>
<evidence type="ECO:0008006" key="5">
    <source>
        <dbReference type="Google" id="ProtNLM"/>
    </source>
</evidence>
<sequence length="128" mass="13516">MNLLVVVLNHEEHLRTLLEKLPEIDVRGATVISSTGMGQLLAAADVPIFSTLSKLLSGASNRVENYTVFSVIRTEETLENAIALVHEIAGDLKDVGSGILFVVPVARVEGLAAPLSAGSVKSTGEQHS</sequence>
<dbReference type="Proteomes" id="UP000266042">
    <property type="component" value="Unassembled WGS sequence"/>
</dbReference>
<dbReference type="RefSeq" id="WP_119089763.1">
    <property type="nucleotide sequence ID" value="NZ_QXIW01000011.1"/>
</dbReference>
<dbReference type="Proteomes" id="UP000265724">
    <property type="component" value="Unassembled WGS sequence"/>
</dbReference>
<dbReference type="SUPFAM" id="SSF54913">
    <property type="entry name" value="GlnB-like"/>
    <property type="match status" value="1"/>
</dbReference>